<sequence length="26" mass="2998">MSNLFTETGIREPLYLTAKKYAGVYM</sequence>
<accession>A0A839A459</accession>
<protein>
    <submittedName>
        <fullName evidence="1">DUF3744 domain-containing protein</fullName>
    </submittedName>
</protein>
<keyword evidence="2" id="KW-1185">Reference proteome</keyword>
<evidence type="ECO:0000313" key="2">
    <source>
        <dbReference type="Proteomes" id="UP000571018"/>
    </source>
</evidence>
<dbReference type="Pfam" id="PF12558">
    <property type="entry name" value="DUF3744"/>
    <property type="match status" value="1"/>
</dbReference>
<dbReference type="EMBL" id="JACAOA010000005">
    <property type="protein sequence ID" value="MBA5728691.1"/>
    <property type="molecule type" value="Genomic_DNA"/>
</dbReference>
<reference evidence="1 2" key="1">
    <citation type="submission" date="2020-06" db="EMBL/GenBank/DDBJ databases">
        <title>Reclassification of Facklamia ignava, Facklamia soureckii and Facklami tabacinasalis as Falseniella iganva gen. nov., comb. nov., Hutsoniella ignava gen. nov., comb. nov., and Ruoffia tabacinasalis gen. nov., comb. nov and description of Ruoffia haltotolerans sp. nov., isolated from hypersaline Inland Sea of Qatar.</title>
        <authorList>
            <person name="Fotedar R."/>
            <person name="Sankaranarayanan K."/>
            <person name="Lawson P."/>
            <person name="Caldwell M."/>
            <person name="Zeyara A."/>
            <person name="Al Malki A."/>
            <person name="Ali M."/>
        </authorList>
    </citation>
    <scope>NUCLEOTIDE SEQUENCE [LARGE SCALE GENOMIC DNA]</scope>
    <source>
        <strain evidence="1 2">INB8</strain>
    </source>
</reference>
<evidence type="ECO:0000313" key="1">
    <source>
        <dbReference type="EMBL" id="MBA5728691.1"/>
    </source>
</evidence>
<proteinExistence type="predicted"/>
<dbReference type="Proteomes" id="UP000571018">
    <property type="component" value="Unassembled WGS sequence"/>
</dbReference>
<name>A0A839A459_9LACT</name>
<dbReference type="RefSeq" id="WP_218930497.1">
    <property type="nucleotide sequence ID" value="NZ_JACAOA010000005.1"/>
</dbReference>
<dbReference type="InterPro" id="IPR022216">
    <property type="entry name" value="ABC_Co_transporter"/>
</dbReference>
<organism evidence="1 2">
    <name type="scientific">Ruoffia halotolerans</name>
    <dbReference type="NCBI Taxonomy" id="2748684"/>
    <lineage>
        <taxon>Bacteria</taxon>
        <taxon>Bacillati</taxon>
        <taxon>Bacillota</taxon>
        <taxon>Bacilli</taxon>
        <taxon>Lactobacillales</taxon>
        <taxon>Aerococcaceae</taxon>
        <taxon>Ruoffia</taxon>
    </lineage>
</organism>
<gene>
    <name evidence="1" type="ORF">HW423_02705</name>
</gene>
<comment type="caution">
    <text evidence="1">The sequence shown here is derived from an EMBL/GenBank/DDBJ whole genome shotgun (WGS) entry which is preliminary data.</text>
</comment>
<dbReference type="AlphaFoldDB" id="A0A839A459"/>